<keyword evidence="2" id="KW-0175">Coiled coil</keyword>
<name>K5VZ75_PHACS</name>
<organism evidence="4 5">
    <name type="scientific">Phanerochaete carnosa (strain HHB-10118-sp)</name>
    <name type="common">White-rot fungus</name>
    <name type="synonym">Peniophora carnosa</name>
    <dbReference type="NCBI Taxonomy" id="650164"/>
    <lineage>
        <taxon>Eukaryota</taxon>
        <taxon>Fungi</taxon>
        <taxon>Dikarya</taxon>
        <taxon>Basidiomycota</taxon>
        <taxon>Agaricomycotina</taxon>
        <taxon>Agaricomycetes</taxon>
        <taxon>Polyporales</taxon>
        <taxon>Phanerochaetaceae</taxon>
        <taxon>Phanerochaete</taxon>
    </lineage>
</organism>
<dbReference type="HOGENOM" id="CLU_017450_0_0_1"/>
<dbReference type="RefSeq" id="XP_007399920.1">
    <property type="nucleotide sequence ID" value="XM_007399858.1"/>
</dbReference>
<feature type="domain" description="Jacalin-type lectin" evidence="3">
    <location>
        <begin position="272"/>
        <end position="411"/>
    </location>
</feature>
<dbReference type="OrthoDB" id="2802265at2759"/>
<keyword evidence="5" id="KW-1185">Reference proteome</keyword>
<dbReference type="AlphaFoldDB" id="K5VZ75"/>
<evidence type="ECO:0000256" key="2">
    <source>
        <dbReference type="SAM" id="Coils"/>
    </source>
</evidence>
<dbReference type="InterPro" id="IPR036404">
    <property type="entry name" value="Jacalin-like_lectin_dom_sf"/>
</dbReference>
<dbReference type="Gene3D" id="2.40.128.190">
    <property type="match status" value="1"/>
</dbReference>
<dbReference type="SUPFAM" id="SSF89372">
    <property type="entry name" value="Fucose-specific lectin"/>
    <property type="match status" value="1"/>
</dbReference>
<evidence type="ECO:0000313" key="4">
    <source>
        <dbReference type="EMBL" id="EKM52140.1"/>
    </source>
</evidence>
<proteinExistence type="inferred from homology"/>
<dbReference type="InterPro" id="IPR012475">
    <property type="entry name" value="Fungal_lectin"/>
</dbReference>
<feature type="coiled-coil region" evidence="2">
    <location>
        <begin position="615"/>
        <end position="642"/>
    </location>
</feature>
<dbReference type="Gene3D" id="2.100.10.30">
    <property type="entry name" value="Jacalin-like lectin domain"/>
    <property type="match status" value="1"/>
</dbReference>
<evidence type="ECO:0000259" key="3">
    <source>
        <dbReference type="PROSITE" id="PS51752"/>
    </source>
</evidence>
<dbReference type="InParanoid" id="K5VZ75"/>
<protein>
    <recommendedName>
        <fullName evidence="3">Jacalin-type lectin domain-containing protein</fullName>
    </recommendedName>
</protein>
<dbReference type="GeneID" id="18918336"/>
<evidence type="ECO:0000256" key="1">
    <source>
        <dbReference type="ARBA" id="ARBA00009042"/>
    </source>
</evidence>
<dbReference type="EMBL" id="JH930476">
    <property type="protein sequence ID" value="EKM52140.1"/>
    <property type="molecule type" value="Genomic_DNA"/>
</dbReference>
<comment type="similarity">
    <text evidence="1">Belongs to the fungal fucose-specific lectin family.</text>
</comment>
<dbReference type="Pfam" id="PF07938">
    <property type="entry name" value="Fungal_lectin"/>
    <property type="match status" value="1"/>
</dbReference>
<dbReference type="PROSITE" id="PS51752">
    <property type="entry name" value="JACALIN_LECTIN"/>
    <property type="match status" value="1"/>
</dbReference>
<dbReference type="Pfam" id="PF01419">
    <property type="entry name" value="Jacalin"/>
    <property type="match status" value="1"/>
</dbReference>
<accession>K5VZ75</accession>
<evidence type="ECO:0000313" key="5">
    <source>
        <dbReference type="Proteomes" id="UP000008370"/>
    </source>
</evidence>
<sequence>MRRGDFAVVNHSQGWSSGETAFQSNPESSLCSVGWADSSLSVFCQDENGNIRERRFSKATGWDLTNYVEENTLLGTNIAAVHSSDGSRVVLFFQDAEGFIRSRTARHGQWEPTSVSIGKGPKGCGIGATAWNDLKEIRLYFQDDQYRIREYRGVFGGVFQLLDTGFPFSFDYCIGDITAVSWNEGAQIRLYIQDKFNNIVEWAYTYLTWSQGTFKTAALPNADIIAFVRDSYPVPGFCLFVIWAGQDQKLYQSVWSTLESKWSAPQDIASVRSTGNVVGSFVGDYFSDEDEYTDRKAITSAKVCVNSGVVVGLALEFTDQTVTGWRGSGNGTVYTFDLNDTEDITTISYIEENDRLLGLSFTTSKGQQSPWYGTQGLPTTVTTWSFGGHALGGFYGTADTVLRGLAPIWTTRIRGIDARRLEELMRRAQALAAGVQESASYFGQLRTRADTYRARRRAAGALGEQAQRVMDGVVATAQSIEYLFDLESAHRRARLGGDADRRSNLRAQTGIAKTSADEVEFALKKLFEEYTLIHAEGAKLSGEVDAAWSRVQRDTTALQIFFAQIVTTIRDIESTMESLRTSIALSEDEEADARAKEQKQRSLFDRASEAGGLNVARYNALLRSAQEQLVESEKRTQDFKSQISRLEGDKFKLQTFKRDAEGALRGIEETRSSLKTLIDDEKASQVSSAALSESLKEIYNSTIPLDDHTKARGFAAALLSVIQHALDVELLRAQLRVDAGPLQRVLSDIANSAY</sequence>
<gene>
    <name evidence="4" type="ORF">PHACADRAFT_262649</name>
</gene>
<dbReference type="SUPFAM" id="SSF51101">
    <property type="entry name" value="Mannose-binding lectins"/>
    <property type="match status" value="1"/>
</dbReference>
<dbReference type="Proteomes" id="UP000008370">
    <property type="component" value="Unassembled WGS sequence"/>
</dbReference>
<dbReference type="KEGG" id="pco:PHACADRAFT_262649"/>
<dbReference type="SMART" id="SM00915">
    <property type="entry name" value="Jacalin"/>
    <property type="match status" value="1"/>
</dbReference>
<dbReference type="InterPro" id="IPR001229">
    <property type="entry name" value="Jacalin-like_lectin_dom"/>
</dbReference>
<dbReference type="Gene3D" id="2.120.10.70">
    <property type="entry name" value="Fucose-specific lectin"/>
    <property type="match status" value="1"/>
</dbReference>
<reference evidence="4 5" key="1">
    <citation type="journal article" date="2012" name="BMC Genomics">
        <title>Comparative genomics of the white-rot fungi, Phanerochaete carnosa and P. chrysosporium, to elucidate the genetic basis of the distinct wood types they colonize.</title>
        <authorList>
            <person name="Suzuki H."/>
            <person name="MacDonald J."/>
            <person name="Syed K."/>
            <person name="Salamov A."/>
            <person name="Hori C."/>
            <person name="Aerts A."/>
            <person name="Henrissat B."/>
            <person name="Wiebenga A."/>
            <person name="vanKuyk P.A."/>
            <person name="Barry K."/>
            <person name="Lindquist E."/>
            <person name="LaButti K."/>
            <person name="Lapidus A."/>
            <person name="Lucas S."/>
            <person name="Coutinho P."/>
            <person name="Gong Y."/>
            <person name="Samejima M."/>
            <person name="Mahadevan R."/>
            <person name="Abou-Zaid M."/>
            <person name="de Vries R.P."/>
            <person name="Igarashi K."/>
            <person name="Yadav J.S."/>
            <person name="Grigoriev I.V."/>
            <person name="Master E.R."/>
        </authorList>
    </citation>
    <scope>NUCLEOTIDE SEQUENCE [LARGE SCALE GENOMIC DNA]</scope>
    <source>
        <strain evidence="4 5">HHB-10118-sp</strain>
    </source>
</reference>